<evidence type="ECO:0000313" key="3">
    <source>
        <dbReference type="EMBL" id="OJK03860.1"/>
    </source>
</evidence>
<sequence>MGAYQSTESAGHKSSPEELSYVLAERFATKCFTPLELTHFKDNFYSRAIEQGGVKYWNEKILSDFLGVPDSSDSQCPLDAGPVIFRMVSYLGAFPFHNTLAPSVLTFDAMVKVVVLLTERYGKVLRKARRDRIRLLFGSLADVGRRDEEKSANIDVSQGDDDAVGETASKSHAPGFAIDAPANDGYDDEEDDDLALAALESLDAIEVFKHDSRVERAVYEARISENTFRRLLMLLIVISDLKTTESAAVYTSNLSGTRMESIRKQTDSIIAAFHQESSGGIRYKSFAESVTSSLPYLFDPLTPLFEHFLFSKNLDLSQKRDMPDLTESKSDKPALNELQLHSSPSIMLEGSFESVILNTSIISHLSFFLPSTSEDLNFLRGHTRLHPVFSTAAHGSSLTSFSHNVLTWSSGTLLLLEGVSETNGPMILGAYLPQPWKSPSSTTSSSKFSNSVLPCLFQLSLKHMLLQGNSSPSVQKPDTPAAYFSTSSGVSIGCRIPPSSRSNQKPPTPLGAGSLTIDANLETATFYVHPVGHDGSFLPPVSSIGAETAYKTSIDIYNLEIWGLVPDPTTTISEDGKSAVELQQAKWDFEAREAERRRNLNLKAGAGDSAAESARWLLETAGIIGDNSRRGGSHVV</sequence>
<protein>
    <recommendedName>
        <fullName evidence="2">TLDc domain-containing protein</fullName>
    </recommendedName>
</protein>
<dbReference type="AlphaFoldDB" id="A0A1L9X5Z3"/>
<dbReference type="OrthoDB" id="289228at2759"/>
<dbReference type="SMART" id="SM00584">
    <property type="entry name" value="TLDc"/>
    <property type="match status" value="1"/>
</dbReference>
<dbReference type="STRING" id="690307.A0A1L9X5Z3"/>
<gene>
    <name evidence="3" type="ORF">ASPACDRAFT_75374</name>
</gene>
<dbReference type="OMA" id="KWEFEAR"/>
<feature type="domain" description="TLDc" evidence="2">
    <location>
        <begin position="355"/>
        <end position="565"/>
    </location>
</feature>
<dbReference type="Pfam" id="PF07534">
    <property type="entry name" value="TLD"/>
    <property type="match status" value="1"/>
</dbReference>
<evidence type="ECO:0000259" key="2">
    <source>
        <dbReference type="PROSITE" id="PS51886"/>
    </source>
</evidence>
<dbReference type="VEuPathDB" id="FungiDB:ASPACDRAFT_75374"/>
<dbReference type="Proteomes" id="UP000184546">
    <property type="component" value="Unassembled WGS sequence"/>
</dbReference>
<evidence type="ECO:0000313" key="4">
    <source>
        <dbReference type="Proteomes" id="UP000184546"/>
    </source>
</evidence>
<evidence type="ECO:0000256" key="1">
    <source>
        <dbReference type="SAM" id="MobiDB-lite"/>
    </source>
</evidence>
<dbReference type="EMBL" id="KV878971">
    <property type="protein sequence ID" value="OJK03860.1"/>
    <property type="molecule type" value="Genomic_DNA"/>
</dbReference>
<proteinExistence type="predicted"/>
<dbReference type="GeneID" id="30978252"/>
<organism evidence="3 4">
    <name type="scientific">Aspergillus aculeatus (strain ATCC 16872 / CBS 172.66 / WB 5094)</name>
    <dbReference type="NCBI Taxonomy" id="690307"/>
    <lineage>
        <taxon>Eukaryota</taxon>
        <taxon>Fungi</taxon>
        <taxon>Dikarya</taxon>
        <taxon>Ascomycota</taxon>
        <taxon>Pezizomycotina</taxon>
        <taxon>Eurotiomycetes</taxon>
        <taxon>Eurotiomycetidae</taxon>
        <taxon>Eurotiales</taxon>
        <taxon>Aspergillaceae</taxon>
        <taxon>Aspergillus</taxon>
        <taxon>Aspergillus subgen. Circumdati</taxon>
    </lineage>
</organism>
<feature type="region of interest" description="Disordered" evidence="1">
    <location>
        <begin position="151"/>
        <end position="189"/>
    </location>
</feature>
<accession>A0A1L9X5Z3</accession>
<keyword evidence="4" id="KW-1185">Reference proteome</keyword>
<reference evidence="4" key="1">
    <citation type="journal article" date="2017" name="Genome Biol.">
        <title>Comparative genomics reveals high biological diversity and specific adaptations in the industrially and medically important fungal genus Aspergillus.</title>
        <authorList>
            <person name="de Vries R.P."/>
            <person name="Riley R."/>
            <person name="Wiebenga A."/>
            <person name="Aguilar-Osorio G."/>
            <person name="Amillis S."/>
            <person name="Uchima C.A."/>
            <person name="Anderluh G."/>
            <person name="Asadollahi M."/>
            <person name="Askin M."/>
            <person name="Barry K."/>
            <person name="Battaglia E."/>
            <person name="Bayram O."/>
            <person name="Benocci T."/>
            <person name="Braus-Stromeyer S.A."/>
            <person name="Caldana C."/>
            <person name="Canovas D."/>
            <person name="Cerqueira G.C."/>
            <person name="Chen F."/>
            <person name="Chen W."/>
            <person name="Choi C."/>
            <person name="Clum A."/>
            <person name="Dos Santos R.A."/>
            <person name="Damasio A.R."/>
            <person name="Diallinas G."/>
            <person name="Emri T."/>
            <person name="Fekete E."/>
            <person name="Flipphi M."/>
            <person name="Freyberg S."/>
            <person name="Gallo A."/>
            <person name="Gournas C."/>
            <person name="Habgood R."/>
            <person name="Hainaut M."/>
            <person name="Harispe M.L."/>
            <person name="Henrissat B."/>
            <person name="Hilden K.S."/>
            <person name="Hope R."/>
            <person name="Hossain A."/>
            <person name="Karabika E."/>
            <person name="Karaffa L."/>
            <person name="Karanyi Z."/>
            <person name="Krasevec N."/>
            <person name="Kuo A."/>
            <person name="Kusch H."/>
            <person name="LaButti K."/>
            <person name="Lagendijk E.L."/>
            <person name="Lapidus A."/>
            <person name="Levasseur A."/>
            <person name="Lindquist E."/>
            <person name="Lipzen A."/>
            <person name="Logrieco A.F."/>
            <person name="MacCabe A."/>
            <person name="Maekelae M.R."/>
            <person name="Malavazi I."/>
            <person name="Melin P."/>
            <person name="Meyer V."/>
            <person name="Mielnichuk N."/>
            <person name="Miskei M."/>
            <person name="Molnar A.P."/>
            <person name="Mule G."/>
            <person name="Ngan C.Y."/>
            <person name="Orejas M."/>
            <person name="Orosz E."/>
            <person name="Ouedraogo J.P."/>
            <person name="Overkamp K.M."/>
            <person name="Park H.-S."/>
            <person name="Perrone G."/>
            <person name="Piumi F."/>
            <person name="Punt P.J."/>
            <person name="Ram A.F."/>
            <person name="Ramon A."/>
            <person name="Rauscher S."/>
            <person name="Record E."/>
            <person name="Riano-Pachon D.M."/>
            <person name="Robert V."/>
            <person name="Roehrig J."/>
            <person name="Ruller R."/>
            <person name="Salamov A."/>
            <person name="Salih N.S."/>
            <person name="Samson R.A."/>
            <person name="Sandor E."/>
            <person name="Sanguinetti M."/>
            <person name="Schuetze T."/>
            <person name="Sepcic K."/>
            <person name="Shelest E."/>
            <person name="Sherlock G."/>
            <person name="Sophianopoulou V."/>
            <person name="Squina F.M."/>
            <person name="Sun H."/>
            <person name="Susca A."/>
            <person name="Todd R.B."/>
            <person name="Tsang A."/>
            <person name="Unkles S.E."/>
            <person name="van de Wiele N."/>
            <person name="van Rossen-Uffink D."/>
            <person name="Oliveira J.V."/>
            <person name="Vesth T.C."/>
            <person name="Visser J."/>
            <person name="Yu J.-H."/>
            <person name="Zhou M."/>
            <person name="Andersen M.R."/>
            <person name="Archer D.B."/>
            <person name="Baker S.E."/>
            <person name="Benoit I."/>
            <person name="Brakhage A.A."/>
            <person name="Braus G.H."/>
            <person name="Fischer R."/>
            <person name="Frisvad J.C."/>
            <person name="Goldman G.H."/>
            <person name="Houbraken J."/>
            <person name="Oakley B."/>
            <person name="Pocsi I."/>
            <person name="Scazzocchio C."/>
            <person name="Seiboth B."/>
            <person name="vanKuyk P.A."/>
            <person name="Wortman J."/>
            <person name="Dyer P.S."/>
            <person name="Grigoriev I.V."/>
        </authorList>
    </citation>
    <scope>NUCLEOTIDE SEQUENCE [LARGE SCALE GENOMIC DNA]</scope>
    <source>
        <strain evidence="4">ATCC 16872 / CBS 172.66 / WB 5094</strain>
    </source>
</reference>
<dbReference type="RefSeq" id="XP_020060199.1">
    <property type="nucleotide sequence ID" value="XM_020204438.1"/>
</dbReference>
<name>A0A1L9X5Z3_ASPA1</name>
<dbReference type="PROSITE" id="PS51886">
    <property type="entry name" value="TLDC"/>
    <property type="match status" value="1"/>
</dbReference>
<dbReference type="InterPro" id="IPR006571">
    <property type="entry name" value="TLDc_dom"/>
</dbReference>